<accession>A0A0L8V2T9</accession>
<evidence type="ECO:0000313" key="1">
    <source>
        <dbReference type="EMBL" id="KOH42746.1"/>
    </source>
</evidence>
<comment type="caution">
    <text evidence="1">The sequence shown here is derived from an EMBL/GenBank/DDBJ whole genome shotgun (WGS) entry which is preliminary data.</text>
</comment>
<dbReference type="EMBL" id="LGIA01000214">
    <property type="protein sequence ID" value="KOH42746.1"/>
    <property type="molecule type" value="Genomic_DNA"/>
</dbReference>
<sequence>MQRSYFLWFLVLREILLLKIYAANINPTLWELMYKVPVFHGK</sequence>
<protein>
    <submittedName>
        <fullName evidence="1">Uncharacterized protein</fullName>
    </submittedName>
</protein>
<evidence type="ECO:0000313" key="2">
    <source>
        <dbReference type="Proteomes" id="UP000036958"/>
    </source>
</evidence>
<name>A0A0L8V2T9_9BACT</name>
<reference evidence="2" key="1">
    <citation type="submission" date="2015-07" db="EMBL/GenBank/DDBJ databases">
        <title>Genome sequencing of Sunxiuqinia dokdonensis strain SK.</title>
        <authorList>
            <person name="Ahn S."/>
            <person name="Kim B.-C."/>
        </authorList>
    </citation>
    <scope>NUCLEOTIDE SEQUENCE [LARGE SCALE GENOMIC DNA]</scope>
    <source>
        <strain evidence="2">SK</strain>
    </source>
</reference>
<proteinExistence type="predicted"/>
<dbReference type="Proteomes" id="UP000036958">
    <property type="component" value="Unassembled WGS sequence"/>
</dbReference>
<dbReference type="AlphaFoldDB" id="A0A0L8V2T9"/>
<organism evidence="1 2">
    <name type="scientific">Sunxiuqinia dokdonensis</name>
    <dbReference type="NCBI Taxonomy" id="1409788"/>
    <lineage>
        <taxon>Bacteria</taxon>
        <taxon>Pseudomonadati</taxon>
        <taxon>Bacteroidota</taxon>
        <taxon>Bacteroidia</taxon>
        <taxon>Marinilabiliales</taxon>
        <taxon>Prolixibacteraceae</taxon>
        <taxon>Sunxiuqinia</taxon>
    </lineage>
</organism>
<keyword evidence="2" id="KW-1185">Reference proteome</keyword>
<gene>
    <name evidence="1" type="ORF">NC99_44720</name>
</gene>